<evidence type="ECO:0000313" key="9">
    <source>
        <dbReference type="Proteomes" id="UP001210925"/>
    </source>
</evidence>
<evidence type="ECO:0000256" key="6">
    <source>
        <dbReference type="SAM" id="SignalP"/>
    </source>
</evidence>
<keyword evidence="6" id="KW-0732">Signal</keyword>
<evidence type="ECO:0000313" key="8">
    <source>
        <dbReference type="EMBL" id="KAJ3258185.1"/>
    </source>
</evidence>
<dbReference type="EMBL" id="JADGKB010000030">
    <property type="protein sequence ID" value="KAJ3258185.1"/>
    <property type="molecule type" value="Genomic_DNA"/>
</dbReference>
<dbReference type="AlphaFoldDB" id="A0AAD5Y8U3"/>
<comment type="similarity">
    <text evidence="3">Belongs to the NPL4 family.</text>
</comment>
<comment type="subcellular location">
    <subcellularLocation>
        <location evidence="2">Cytoplasm</location>
        <location evidence="2">Perinuclear region</location>
    </subcellularLocation>
    <subcellularLocation>
        <location evidence="1">Nucleus membrane</location>
        <topology evidence="1">Peripheral membrane protein</topology>
        <orientation evidence="1">Cytoplasmic side</orientation>
    </subcellularLocation>
</comment>
<evidence type="ECO:0000256" key="2">
    <source>
        <dbReference type="ARBA" id="ARBA00004556"/>
    </source>
</evidence>
<dbReference type="PANTHER" id="PTHR12710">
    <property type="entry name" value="NUCLEAR PROTEIN LOCALIZATION 4"/>
    <property type="match status" value="1"/>
</dbReference>
<dbReference type="Gene3D" id="3.10.20.90">
    <property type="entry name" value="Phosphatidylinositol 3-kinase Catalytic Subunit, Chain A, domain 1"/>
    <property type="match status" value="1"/>
</dbReference>
<evidence type="ECO:0000259" key="7">
    <source>
        <dbReference type="PROSITE" id="PS50249"/>
    </source>
</evidence>
<dbReference type="GO" id="GO:0043130">
    <property type="term" value="F:ubiquitin binding"/>
    <property type="evidence" value="ECO:0007669"/>
    <property type="project" value="TreeGrafter"/>
</dbReference>
<evidence type="ECO:0000256" key="1">
    <source>
        <dbReference type="ARBA" id="ARBA00004335"/>
    </source>
</evidence>
<dbReference type="CDD" id="cd08061">
    <property type="entry name" value="MPN_NPL4"/>
    <property type="match status" value="1"/>
</dbReference>
<feature type="domain" description="MPN" evidence="7">
    <location>
        <begin position="238"/>
        <end position="375"/>
    </location>
</feature>
<dbReference type="PROSITE" id="PS50249">
    <property type="entry name" value="MPN"/>
    <property type="match status" value="1"/>
</dbReference>
<dbReference type="InterPro" id="IPR024682">
    <property type="entry name" value="Npl4_Ub-like_dom"/>
</dbReference>
<dbReference type="InterPro" id="IPR007717">
    <property type="entry name" value="NPL4_C"/>
</dbReference>
<dbReference type="GO" id="GO:0031625">
    <property type="term" value="F:ubiquitin protein ligase binding"/>
    <property type="evidence" value="ECO:0007669"/>
    <property type="project" value="TreeGrafter"/>
</dbReference>
<dbReference type="GO" id="GO:0048471">
    <property type="term" value="C:perinuclear region of cytoplasm"/>
    <property type="evidence" value="ECO:0007669"/>
    <property type="project" value="UniProtKB-SubCell"/>
</dbReference>
<organism evidence="8 9">
    <name type="scientific">Boothiomyces macroporosus</name>
    <dbReference type="NCBI Taxonomy" id="261099"/>
    <lineage>
        <taxon>Eukaryota</taxon>
        <taxon>Fungi</taxon>
        <taxon>Fungi incertae sedis</taxon>
        <taxon>Chytridiomycota</taxon>
        <taxon>Chytridiomycota incertae sedis</taxon>
        <taxon>Chytridiomycetes</taxon>
        <taxon>Rhizophydiales</taxon>
        <taxon>Terramycetaceae</taxon>
        <taxon>Boothiomyces</taxon>
    </lineage>
</organism>
<sequence length="467" mass="53188">MQHLVFSRTFSFLTFFSAISTRVTNGKKNTDKIIRIRAPTGQFRVEIQETESIATLYEKIKALLKSDFQLDQELNQNAPVSTLKNGQILNVKSLAAKRDGPKPVDHAFKYVKIDPIDEYLHKQKGEIKRPKNPQFCKHGDLGMCEYCLPLQPYDQNYLDENKIKHMSFHAYLRQLVDQNKIPATSSPMFIPPLDIPDYRVLNPCPAQTHAPYPAGICSKCQPSAITLQTQNFRMVDHVEFESPQIVEHFIHFWRLTGHQRVGFLYGRYEPYEKVPLGIKAVVSLIYEPPQENGHDSIQLLPDPLESQVNELASNLGLQKIGVVYSDLFDDGTGKGTVICKRHLNSYFLSSAEIIFSAKLQQKYPVKTRYSPTGEFGSRFVTVVISGNQDSNIDMQTYQVSNSAVSMTRDGIIEASEEPSLMRVCSATDTKYVPDVFYKYRNEYNIMVQEAAKPTFPVEYLLITVIYT</sequence>
<dbReference type="Proteomes" id="UP001210925">
    <property type="component" value="Unassembled WGS sequence"/>
</dbReference>
<evidence type="ECO:0000256" key="5">
    <source>
        <dbReference type="ARBA" id="ARBA00024703"/>
    </source>
</evidence>
<keyword evidence="9" id="KW-1185">Reference proteome</keyword>
<evidence type="ECO:0000256" key="4">
    <source>
        <dbReference type="ARBA" id="ARBA00019709"/>
    </source>
</evidence>
<dbReference type="Pfam" id="PF05021">
    <property type="entry name" value="NPL4"/>
    <property type="match status" value="1"/>
</dbReference>
<accession>A0AAD5Y8U3</accession>
<reference evidence="8" key="1">
    <citation type="submission" date="2020-05" db="EMBL/GenBank/DDBJ databases">
        <title>Phylogenomic resolution of chytrid fungi.</title>
        <authorList>
            <person name="Stajich J.E."/>
            <person name="Amses K."/>
            <person name="Simmons R."/>
            <person name="Seto K."/>
            <person name="Myers J."/>
            <person name="Bonds A."/>
            <person name="Quandt C.A."/>
            <person name="Barry K."/>
            <person name="Liu P."/>
            <person name="Grigoriev I."/>
            <person name="Longcore J.E."/>
            <person name="James T.Y."/>
        </authorList>
    </citation>
    <scope>NUCLEOTIDE SEQUENCE</scope>
    <source>
        <strain evidence="8">PLAUS21</strain>
    </source>
</reference>
<dbReference type="InterPro" id="IPR016563">
    <property type="entry name" value="Npl4"/>
</dbReference>
<dbReference type="Pfam" id="PF05020">
    <property type="entry name" value="zf-NPL4"/>
    <property type="match status" value="1"/>
</dbReference>
<dbReference type="PANTHER" id="PTHR12710:SF0">
    <property type="entry name" value="NUCLEAR PROTEIN LOCALIZATION PROTEIN 4 HOMOLOG"/>
    <property type="match status" value="1"/>
</dbReference>
<gene>
    <name evidence="8" type="primary">NPL4</name>
    <name evidence="8" type="ORF">HK103_004003</name>
</gene>
<proteinExistence type="inferred from homology"/>
<dbReference type="Pfam" id="PF11543">
    <property type="entry name" value="UN_NPL4"/>
    <property type="match status" value="1"/>
</dbReference>
<name>A0AAD5Y8U3_9FUNG</name>
<dbReference type="InterPro" id="IPR007716">
    <property type="entry name" value="NPL4_Zn-bd_put"/>
</dbReference>
<evidence type="ECO:0000256" key="3">
    <source>
        <dbReference type="ARBA" id="ARBA00011025"/>
    </source>
</evidence>
<comment type="function">
    <text evidence="5">Involved in the import of nuclear-targeted proteins into the nucleus and the export of poly(A) RNA out of the nucleus. Has a role in the endoplasmic reticulum-associated degradation (ERAD) pathway.</text>
</comment>
<dbReference type="PIRSF" id="PIRSF010052">
    <property type="entry name" value="Polyub_prc_Npl4"/>
    <property type="match status" value="1"/>
</dbReference>
<feature type="signal peptide" evidence="6">
    <location>
        <begin position="1"/>
        <end position="26"/>
    </location>
</feature>
<protein>
    <recommendedName>
        <fullName evidence="4">Nuclear protein localization protein 4</fullName>
    </recommendedName>
</protein>
<comment type="caution">
    <text evidence="8">The sequence shown here is derived from an EMBL/GenBank/DDBJ whole genome shotgun (WGS) entry which is preliminary data.</text>
</comment>
<dbReference type="GO" id="GO:0006511">
    <property type="term" value="P:ubiquitin-dependent protein catabolic process"/>
    <property type="evidence" value="ECO:0007669"/>
    <property type="project" value="InterPro"/>
</dbReference>
<dbReference type="GO" id="GO:0031965">
    <property type="term" value="C:nuclear membrane"/>
    <property type="evidence" value="ECO:0007669"/>
    <property type="project" value="UniProtKB-SubCell"/>
</dbReference>
<dbReference type="InterPro" id="IPR037518">
    <property type="entry name" value="MPN"/>
</dbReference>
<feature type="chain" id="PRO_5042049156" description="Nuclear protein localization protein 4" evidence="6">
    <location>
        <begin position="27"/>
        <end position="467"/>
    </location>
</feature>